<evidence type="ECO:0000313" key="1">
    <source>
        <dbReference type="EMBL" id="AAS80748.1"/>
    </source>
</evidence>
<sequence>MHRIPRPVLRALEALAQSPINTSALTIAEGQDFAHDTLYRALNQPLASFFELSLELCKAMGGLDRGYLILDDVLIQRYRLGRLGLRKMRDAATGGWAYGLSLVVLAWTDGKRRIPLAFLPSFGEESKLDLALALLEWAKEAGFRPEGVLFDAWYAARQVLEWLHVHGWPLPQGCSSVGGSFTGRTGRGGGTWGCGRFTGYGRPLRKYSGGYSRSLGGGGTGTGGGPSCWRTWRWGWWPTG</sequence>
<dbReference type="AlphaFoldDB" id="Q72KW4"/>
<dbReference type="Proteomes" id="UP000000592">
    <property type="component" value="Chromosome"/>
</dbReference>
<name>Q72KW4_THET2</name>
<proteinExistence type="predicted"/>
<reference evidence="1 2" key="1">
    <citation type="journal article" date="2004" name="Nat. Biotechnol.">
        <title>The genome sequence of the extreme thermophile Thermus thermophilus.</title>
        <authorList>
            <person name="Henne A."/>
            <person name="Brueggemann H."/>
            <person name="Raasch C."/>
            <person name="Wiezer A."/>
            <person name="Hartsch T."/>
            <person name="Liesegang H."/>
            <person name="Johann A."/>
            <person name="Lienard T."/>
            <person name="Gohl O."/>
            <person name="Martinez-Arias R."/>
            <person name="Jacobi C."/>
            <person name="Starkuviene V."/>
            <person name="Schlenczeck S."/>
            <person name="Dencker S."/>
            <person name="Huber R."/>
            <person name="Klenk H.-P."/>
            <person name="Overbeek R."/>
            <person name="Kramer W."/>
            <person name="Merkl R."/>
            <person name="Gottschalk G."/>
            <person name="Fritz H.-J."/>
        </authorList>
    </citation>
    <scope>NUCLEOTIDE SEQUENCE [LARGE SCALE GENOMIC DNA]</scope>
    <source>
        <strain evidence="2">ATCC BAA-163 / DSM 7039 / HB27</strain>
    </source>
</reference>
<organism evidence="1 2">
    <name type="scientific">Thermus thermophilus (strain ATCC BAA-163 / DSM 7039 / HB27)</name>
    <dbReference type="NCBI Taxonomy" id="262724"/>
    <lineage>
        <taxon>Bacteria</taxon>
        <taxon>Thermotogati</taxon>
        <taxon>Deinococcota</taxon>
        <taxon>Deinococci</taxon>
        <taxon>Thermales</taxon>
        <taxon>Thermaceae</taxon>
        <taxon>Thermus</taxon>
    </lineage>
</organism>
<dbReference type="eggNOG" id="COG3385">
    <property type="taxonomic scope" value="Bacteria"/>
</dbReference>
<protein>
    <recommendedName>
        <fullName evidence="3">Transposase IS701-like DDE domain-containing protein</fullName>
    </recommendedName>
</protein>
<dbReference type="KEGG" id="tth:TT_C0400"/>
<dbReference type="EMBL" id="AE017221">
    <property type="protein sequence ID" value="AAS80748.1"/>
    <property type="molecule type" value="Genomic_DNA"/>
</dbReference>
<evidence type="ECO:0000313" key="2">
    <source>
        <dbReference type="Proteomes" id="UP000000592"/>
    </source>
</evidence>
<dbReference type="HOGENOM" id="CLU_1008098_0_0_0"/>
<accession>Q72KW4</accession>
<gene>
    <name evidence="1" type="ordered locus">TT_C0400</name>
</gene>
<evidence type="ECO:0008006" key="3">
    <source>
        <dbReference type="Google" id="ProtNLM"/>
    </source>
</evidence>